<evidence type="ECO:0000313" key="2">
    <source>
        <dbReference type="Proteomes" id="UP000003586"/>
    </source>
</evidence>
<gene>
    <name evidence="1" type="ORF">NIASO_12520</name>
</gene>
<sequence length="46" mass="5307">MVNSFRFKKITNPVSAGFFLIENVGLTKSVFWLIKYESGKALRLKK</sequence>
<dbReference type="EMBL" id="CP007035">
    <property type="protein sequence ID" value="AHF17697.1"/>
    <property type="molecule type" value="Genomic_DNA"/>
</dbReference>
<dbReference type="HOGENOM" id="CLU_3186358_0_0_10"/>
<dbReference type="AlphaFoldDB" id="W0F3Y3"/>
<proteinExistence type="predicted"/>
<reference evidence="1 2" key="1">
    <citation type="submission" date="2013-12" db="EMBL/GenBank/DDBJ databases">
        <authorList>
            <consortium name="DOE Joint Genome Institute"/>
            <person name="Eisen J."/>
            <person name="Huntemann M."/>
            <person name="Han J."/>
            <person name="Chen A."/>
            <person name="Kyrpides N."/>
            <person name="Mavromatis K."/>
            <person name="Markowitz V."/>
            <person name="Palaniappan K."/>
            <person name="Ivanova N."/>
            <person name="Schaumberg A."/>
            <person name="Pati A."/>
            <person name="Liolios K."/>
            <person name="Nordberg H.P."/>
            <person name="Cantor M.N."/>
            <person name="Hua S.X."/>
            <person name="Woyke T."/>
        </authorList>
    </citation>
    <scope>NUCLEOTIDE SEQUENCE [LARGE SCALE GENOMIC DNA]</scope>
    <source>
        <strain evidence="2">DSM 19437</strain>
    </source>
</reference>
<keyword evidence="2" id="KW-1185">Reference proteome</keyword>
<accession>W0F3Y3</accession>
<dbReference type="STRING" id="929713.NIASO_12520"/>
<name>W0F3Y3_9BACT</name>
<dbReference type="Proteomes" id="UP000003586">
    <property type="component" value="Chromosome"/>
</dbReference>
<protein>
    <submittedName>
        <fullName evidence="1">Uncharacterized protein</fullName>
    </submittedName>
</protein>
<evidence type="ECO:0000313" key="1">
    <source>
        <dbReference type="EMBL" id="AHF17697.1"/>
    </source>
</evidence>
<dbReference type="KEGG" id="nso:NIASO_12520"/>
<organism evidence="1 2">
    <name type="scientific">Niabella soli DSM 19437</name>
    <dbReference type="NCBI Taxonomy" id="929713"/>
    <lineage>
        <taxon>Bacteria</taxon>
        <taxon>Pseudomonadati</taxon>
        <taxon>Bacteroidota</taxon>
        <taxon>Chitinophagia</taxon>
        <taxon>Chitinophagales</taxon>
        <taxon>Chitinophagaceae</taxon>
        <taxon>Niabella</taxon>
    </lineage>
</organism>